<feature type="chain" id="PRO_5037518074" description="Secreted protein" evidence="1">
    <location>
        <begin position="26"/>
        <end position="206"/>
    </location>
</feature>
<reference evidence="2" key="2">
    <citation type="submission" date="2020-09" db="EMBL/GenBank/DDBJ databases">
        <authorList>
            <person name="Sun Q."/>
            <person name="Zhou Y."/>
        </authorList>
    </citation>
    <scope>NUCLEOTIDE SEQUENCE</scope>
    <source>
        <strain evidence="2">CGMCC 4.7110</strain>
    </source>
</reference>
<name>A0A917XJ98_9ACTN</name>
<sequence length="206" mass="21533">MPKRTRAGALTALAGAALVLGTALAAPAEAAPKAPGFLAAADLPPRAGTSWTAGKVTAGIPEEVKQDICIGVGLGGGQDSWYRKFRTDLDTSARQVSAELPSVRLAKGRFAKLDEDIVSCADRIEMADPQIQATFQDHGTLPVGDGAHVYALRTVTAWGASDIRLISIGREGRTVTVVDWGQLGGFVDAPVKAFKKTTTTAVNKLH</sequence>
<dbReference type="AlphaFoldDB" id="A0A917XJ98"/>
<dbReference type="RefSeq" id="WP_189266995.1">
    <property type="nucleotide sequence ID" value="NZ_BMML01000020.1"/>
</dbReference>
<comment type="caution">
    <text evidence="2">The sequence shown here is derived from an EMBL/GenBank/DDBJ whole genome shotgun (WGS) entry which is preliminary data.</text>
</comment>
<accession>A0A917XJ98</accession>
<protein>
    <recommendedName>
        <fullName evidence="4">Secreted protein</fullName>
    </recommendedName>
</protein>
<reference evidence="2" key="1">
    <citation type="journal article" date="2014" name="Int. J. Syst. Evol. Microbiol.">
        <title>Complete genome sequence of Corynebacterium casei LMG S-19264T (=DSM 44701T), isolated from a smear-ripened cheese.</title>
        <authorList>
            <consortium name="US DOE Joint Genome Institute (JGI-PGF)"/>
            <person name="Walter F."/>
            <person name="Albersmeier A."/>
            <person name="Kalinowski J."/>
            <person name="Ruckert C."/>
        </authorList>
    </citation>
    <scope>NUCLEOTIDE SEQUENCE</scope>
    <source>
        <strain evidence="2">CGMCC 4.7110</strain>
    </source>
</reference>
<evidence type="ECO:0000313" key="2">
    <source>
        <dbReference type="EMBL" id="GGN32463.1"/>
    </source>
</evidence>
<dbReference type="InterPro" id="IPR006311">
    <property type="entry name" value="TAT_signal"/>
</dbReference>
<evidence type="ECO:0000256" key="1">
    <source>
        <dbReference type="SAM" id="SignalP"/>
    </source>
</evidence>
<feature type="signal peptide" evidence="1">
    <location>
        <begin position="1"/>
        <end position="25"/>
    </location>
</feature>
<proteinExistence type="predicted"/>
<dbReference type="Proteomes" id="UP000653411">
    <property type="component" value="Unassembled WGS sequence"/>
</dbReference>
<keyword evidence="1" id="KW-0732">Signal</keyword>
<evidence type="ECO:0000313" key="3">
    <source>
        <dbReference type="Proteomes" id="UP000653411"/>
    </source>
</evidence>
<dbReference type="EMBL" id="BMML01000020">
    <property type="protein sequence ID" value="GGN32463.1"/>
    <property type="molecule type" value="Genomic_DNA"/>
</dbReference>
<dbReference type="PROSITE" id="PS51318">
    <property type="entry name" value="TAT"/>
    <property type="match status" value="1"/>
</dbReference>
<gene>
    <name evidence="2" type="ORF">GCM10011578_071150</name>
</gene>
<keyword evidence="3" id="KW-1185">Reference proteome</keyword>
<organism evidence="2 3">
    <name type="scientific">Streptomyces fuscichromogenes</name>
    <dbReference type="NCBI Taxonomy" id="1324013"/>
    <lineage>
        <taxon>Bacteria</taxon>
        <taxon>Bacillati</taxon>
        <taxon>Actinomycetota</taxon>
        <taxon>Actinomycetes</taxon>
        <taxon>Kitasatosporales</taxon>
        <taxon>Streptomycetaceae</taxon>
        <taxon>Streptomyces</taxon>
    </lineage>
</organism>
<evidence type="ECO:0008006" key="4">
    <source>
        <dbReference type="Google" id="ProtNLM"/>
    </source>
</evidence>